<dbReference type="SMART" id="SM00387">
    <property type="entry name" value="HATPase_c"/>
    <property type="match status" value="1"/>
</dbReference>
<dbReference type="GO" id="GO:0000155">
    <property type="term" value="F:phosphorelay sensor kinase activity"/>
    <property type="evidence" value="ECO:0007669"/>
    <property type="project" value="UniProtKB-ARBA"/>
</dbReference>
<dbReference type="SUPFAM" id="SSF55874">
    <property type="entry name" value="ATPase domain of HSP90 chaperone/DNA topoisomerase II/histidine kinase"/>
    <property type="match status" value="1"/>
</dbReference>
<evidence type="ECO:0000313" key="11">
    <source>
        <dbReference type="Proteomes" id="UP000031518"/>
    </source>
</evidence>
<dbReference type="InterPro" id="IPR036061">
    <property type="entry name" value="CheW-like_dom_sf"/>
</dbReference>
<reference evidence="10 11" key="1">
    <citation type="submission" date="2013-12" db="EMBL/GenBank/DDBJ databases">
        <authorList>
            <person name="Stott M."/>
        </authorList>
    </citation>
    <scope>NUCLEOTIDE SEQUENCE [LARGE SCALE GENOMIC DNA]</scope>
    <source>
        <strain evidence="10 11">K22</strain>
    </source>
</reference>
<dbReference type="Gene3D" id="2.40.50.180">
    <property type="entry name" value="CheA-289, Domain 4"/>
    <property type="match status" value="1"/>
</dbReference>
<dbReference type="InterPro" id="IPR004358">
    <property type="entry name" value="Sig_transdc_His_kin-like_C"/>
</dbReference>
<dbReference type="Proteomes" id="UP000031518">
    <property type="component" value="Unassembled WGS sequence"/>
</dbReference>
<proteinExistence type="predicted"/>
<dbReference type="InterPro" id="IPR036641">
    <property type="entry name" value="HPT_dom_sf"/>
</dbReference>
<gene>
    <name evidence="10" type="ORF">PYK22_01797</name>
</gene>
<dbReference type="PRINTS" id="PR00344">
    <property type="entry name" value="BCTRLSENSOR"/>
</dbReference>
<evidence type="ECO:0000259" key="8">
    <source>
        <dbReference type="PROSITE" id="PS50851"/>
    </source>
</evidence>
<dbReference type="Pfam" id="PF01584">
    <property type="entry name" value="CheW"/>
    <property type="match status" value="1"/>
</dbReference>
<dbReference type="PROSITE" id="PS50109">
    <property type="entry name" value="HIS_KIN"/>
    <property type="match status" value="1"/>
</dbReference>
<dbReference type="CDD" id="cd00088">
    <property type="entry name" value="HPT"/>
    <property type="match status" value="1"/>
</dbReference>
<name>A0A0B6X054_9BACT</name>
<dbReference type="Gene3D" id="1.20.120.160">
    <property type="entry name" value="HPT domain"/>
    <property type="match status" value="1"/>
</dbReference>
<dbReference type="SMART" id="SM00073">
    <property type="entry name" value="HPT"/>
    <property type="match status" value="1"/>
</dbReference>
<feature type="modified residue" description="Phosphohistidine" evidence="6">
    <location>
        <position position="48"/>
    </location>
</feature>
<evidence type="ECO:0000256" key="1">
    <source>
        <dbReference type="ARBA" id="ARBA00000085"/>
    </source>
</evidence>
<evidence type="ECO:0000256" key="3">
    <source>
        <dbReference type="ARBA" id="ARBA00022553"/>
    </source>
</evidence>
<dbReference type="Gene3D" id="2.30.30.40">
    <property type="entry name" value="SH3 Domains"/>
    <property type="match status" value="1"/>
</dbReference>
<keyword evidence="4 10" id="KW-0808">Transferase</keyword>
<dbReference type="RefSeq" id="WP_041976346.1">
    <property type="nucleotide sequence ID" value="NZ_CBXV010000006.1"/>
</dbReference>
<evidence type="ECO:0000256" key="4">
    <source>
        <dbReference type="ARBA" id="ARBA00022679"/>
    </source>
</evidence>
<dbReference type="InterPro" id="IPR003594">
    <property type="entry name" value="HATPase_dom"/>
</dbReference>
<dbReference type="Gene3D" id="3.30.565.10">
    <property type="entry name" value="Histidine kinase-like ATPase, C-terminal domain"/>
    <property type="match status" value="1"/>
</dbReference>
<dbReference type="AlphaFoldDB" id="A0A0B6X054"/>
<dbReference type="Pfam" id="PF01627">
    <property type="entry name" value="Hpt"/>
    <property type="match status" value="1"/>
</dbReference>
<dbReference type="SUPFAM" id="SSF50341">
    <property type="entry name" value="CheW-like"/>
    <property type="match status" value="1"/>
</dbReference>
<dbReference type="STRING" id="454194.PYK22_01797"/>
<evidence type="ECO:0000256" key="5">
    <source>
        <dbReference type="ARBA" id="ARBA00022777"/>
    </source>
</evidence>
<dbReference type="InterPro" id="IPR002545">
    <property type="entry name" value="CheW-lke_dom"/>
</dbReference>
<dbReference type="SMART" id="SM00260">
    <property type="entry name" value="CheW"/>
    <property type="match status" value="1"/>
</dbReference>
<accession>A0A0B6X054</accession>
<dbReference type="OrthoDB" id="9803176at2"/>
<dbReference type="InterPro" id="IPR036890">
    <property type="entry name" value="HATPase_C_sf"/>
</dbReference>
<comment type="catalytic activity">
    <reaction evidence="1">
        <text>ATP + protein L-histidine = ADP + protein N-phospho-L-histidine.</text>
        <dbReference type="EC" id="2.7.13.3"/>
    </reaction>
</comment>
<reference evidence="10 11" key="2">
    <citation type="submission" date="2015-01" db="EMBL/GenBank/DDBJ databases">
        <title>Complete genome sequence of Pyrinomonas methylaliphatogenes type strain K22T.</title>
        <authorList>
            <person name="Lee K.C.Y."/>
            <person name="Power J.F."/>
            <person name="Dunfield P.F."/>
            <person name="Morgan X.C."/>
            <person name="Huttenhower C."/>
            <person name="Stott M.B."/>
        </authorList>
    </citation>
    <scope>NUCLEOTIDE SEQUENCE [LARGE SCALE GENOMIC DNA]</scope>
    <source>
        <strain evidence="10 11">K22</strain>
    </source>
</reference>
<dbReference type="InterPro" id="IPR005467">
    <property type="entry name" value="His_kinase_dom"/>
</dbReference>
<dbReference type="GO" id="GO:0006935">
    <property type="term" value="P:chemotaxis"/>
    <property type="evidence" value="ECO:0007669"/>
    <property type="project" value="InterPro"/>
</dbReference>
<dbReference type="PANTHER" id="PTHR43395">
    <property type="entry name" value="SENSOR HISTIDINE KINASE CHEA"/>
    <property type="match status" value="1"/>
</dbReference>
<keyword evidence="3 6" id="KW-0597">Phosphoprotein</keyword>
<evidence type="ECO:0000256" key="6">
    <source>
        <dbReference type="PROSITE-ProRule" id="PRU00110"/>
    </source>
</evidence>
<dbReference type="EC" id="2.7.13.3" evidence="2"/>
<evidence type="ECO:0000259" key="9">
    <source>
        <dbReference type="PROSITE" id="PS50894"/>
    </source>
</evidence>
<dbReference type="PROSITE" id="PS50894">
    <property type="entry name" value="HPT"/>
    <property type="match status" value="1"/>
</dbReference>
<dbReference type="PANTHER" id="PTHR43395:SF8">
    <property type="entry name" value="HISTIDINE KINASE"/>
    <property type="match status" value="1"/>
</dbReference>
<protein>
    <recommendedName>
        <fullName evidence="2">histidine kinase</fullName>
        <ecNumber evidence="2">2.7.13.3</ecNumber>
    </recommendedName>
</protein>
<feature type="domain" description="Histidine kinase" evidence="7">
    <location>
        <begin position="289"/>
        <end position="518"/>
    </location>
</feature>
<dbReference type="InterPro" id="IPR051315">
    <property type="entry name" value="Bact_Chemotaxis_CheA"/>
</dbReference>
<dbReference type="PROSITE" id="PS50851">
    <property type="entry name" value="CHEW"/>
    <property type="match status" value="1"/>
</dbReference>
<evidence type="ECO:0000259" key="7">
    <source>
        <dbReference type="PROSITE" id="PS50109"/>
    </source>
</evidence>
<dbReference type="InterPro" id="IPR008207">
    <property type="entry name" value="Sig_transdc_His_kin_Hpt_dom"/>
</dbReference>
<evidence type="ECO:0000256" key="2">
    <source>
        <dbReference type="ARBA" id="ARBA00012438"/>
    </source>
</evidence>
<organism evidence="10 11">
    <name type="scientific">Pyrinomonas methylaliphatogenes</name>
    <dbReference type="NCBI Taxonomy" id="454194"/>
    <lineage>
        <taxon>Bacteria</taxon>
        <taxon>Pseudomonadati</taxon>
        <taxon>Acidobacteriota</taxon>
        <taxon>Blastocatellia</taxon>
        <taxon>Blastocatellales</taxon>
        <taxon>Pyrinomonadaceae</taxon>
        <taxon>Pyrinomonas</taxon>
    </lineage>
</organism>
<feature type="domain" description="CheW-like" evidence="8">
    <location>
        <begin position="520"/>
        <end position="667"/>
    </location>
</feature>
<dbReference type="FunFam" id="3.30.565.10:FF:000016">
    <property type="entry name" value="Chemotaxis protein CheA, putative"/>
    <property type="match status" value="1"/>
</dbReference>
<evidence type="ECO:0000313" key="10">
    <source>
        <dbReference type="EMBL" id="CDM65790.1"/>
    </source>
</evidence>
<sequence length="667" mass="74076">MDELLQIFFAEAEELTEALYNDIRALRDPQTEGHERRELLARIFRHTHTLKGSSAALGFNEISQLAHEFESLLDAARMGRIEIDETALDCFEQAAHALDGALARVARGEPVPSASDLIESLRRLTMPRPTIDAILAALPSEIASTLTDYERHRIREAAKEGSRFYLINVEFELASFDEKFRQLRDALSECGEVISTLPSAEASATDKVRFLILYASERSRDALEQIGSSFAINLDELSLHTPPKEAPESERAVTESVDSAAKPERGAAEIVSPSAMVRVPLDELDEIVFALHELFTDTVSALNLSGARIEAELLQPRIHRRFLELEERLVELRMIPIAQTLERTARAARATARAANKDIEIEIGGGDVRLDKSLADRISDPLLHLVRNAVDHGIETPEERRRANKSERGKISIEAVSEGSRILVRISDDGRGIDPERVRRVAVERGLIAEDAPLTEQQILRLIFRPGFSTAATVSEVSGRGVGLDVVERTVEQMGGELRLSSHIGRGTTFELVLPTTLTLMPSLIVRSLDQRYCIPANHIIEAGFIKKSEIEKIGTVETIRWRGALLPFVHLRTLLAQPPDKSKRADERLPVIISRIHQGHRFESNGPMQTLRVAVAVDSWEGHSEVLVRGLGRHAAHWRGISGATELPDGTLALILDLPRLLEMNL</sequence>
<dbReference type="SUPFAM" id="SSF47226">
    <property type="entry name" value="Histidine-containing phosphotransfer domain, HPT domain"/>
    <property type="match status" value="1"/>
</dbReference>
<dbReference type="Pfam" id="PF02518">
    <property type="entry name" value="HATPase_c"/>
    <property type="match status" value="1"/>
</dbReference>
<dbReference type="EMBL" id="CBXV010000006">
    <property type="protein sequence ID" value="CDM65790.1"/>
    <property type="molecule type" value="Genomic_DNA"/>
</dbReference>
<feature type="domain" description="HPt" evidence="9">
    <location>
        <begin position="1"/>
        <end position="101"/>
    </location>
</feature>
<keyword evidence="11" id="KW-1185">Reference proteome</keyword>
<keyword evidence="5 10" id="KW-0418">Kinase</keyword>